<keyword evidence="7" id="KW-1185">Reference proteome</keyword>
<dbReference type="Proteomes" id="UP000184148">
    <property type="component" value="Unassembled WGS sequence"/>
</dbReference>
<keyword evidence="3" id="KW-0597">Phosphoprotein</keyword>
<feature type="domain" description="HTH LytTR-type" evidence="5">
    <location>
        <begin position="148"/>
        <end position="248"/>
    </location>
</feature>
<evidence type="ECO:0000313" key="6">
    <source>
        <dbReference type="EMBL" id="SHF62620.1"/>
    </source>
</evidence>
<dbReference type="SMART" id="SM00850">
    <property type="entry name" value="LytTR"/>
    <property type="match status" value="1"/>
</dbReference>
<dbReference type="SMART" id="SM00448">
    <property type="entry name" value="REC"/>
    <property type="match status" value="1"/>
</dbReference>
<evidence type="ECO:0000313" key="7">
    <source>
        <dbReference type="Proteomes" id="UP000184148"/>
    </source>
</evidence>
<evidence type="ECO:0000256" key="3">
    <source>
        <dbReference type="PROSITE-ProRule" id="PRU00169"/>
    </source>
</evidence>
<dbReference type="PANTHER" id="PTHR37299:SF1">
    <property type="entry name" value="STAGE 0 SPORULATION PROTEIN A HOMOLOG"/>
    <property type="match status" value="1"/>
</dbReference>
<dbReference type="EMBL" id="FQUY01000044">
    <property type="protein sequence ID" value="SHF62620.1"/>
    <property type="molecule type" value="Genomic_DNA"/>
</dbReference>
<feature type="domain" description="Response regulatory" evidence="4">
    <location>
        <begin position="5"/>
        <end position="119"/>
    </location>
</feature>
<dbReference type="STRING" id="1121429.SAMN02745133_03120"/>
<dbReference type="SUPFAM" id="SSF52172">
    <property type="entry name" value="CheY-like"/>
    <property type="match status" value="1"/>
</dbReference>
<dbReference type="Pfam" id="PF04397">
    <property type="entry name" value="LytTR"/>
    <property type="match status" value="1"/>
</dbReference>
<dbReference type="InterPro" id="IPR011006">
    <property type="entry name" value="CheY-like_superfamily"/>
</dbReference>
<dbReference type="PROSITE" id="PS50110">
    <property type="entry name" value="RESPONSE_REGULATORY"/>
    <property type="match status" value="1"/>
</dbReference>
<comment type="function">
    <text evidence="2">May play the central regulatory role in sporulation. It may be an element of the effector pathway responsible for the activation of sporulation genes in response to nutritional stress. Spo0A may act in concert with spo0H (a sigma factor) to control the expression of some genes that are critical to the sporulation process.</text>
</comment>
<name>A0A1M5D6X6_9FIRM</name>
<dbReference type="PANTHER" id="PTHR37299">
    <property type="entry name" value="TRANSCRIPTIONAL REGULATOR-RELATED"/>
    <property type="match status" value="1"/>
</dbReference>
<dbReference type="InterPro" id="IPR007492">
    <property type="entry name" value="LytTR_DNA-bd_dom"/>
</dbReference>
<dbReference type="InterPro" id="IPR046947">
    <property type="entry name" value="LytR-like"/>
</dbReference>
<dbReference type="RefSeq" id="WP_084127775.1">
    <property type="nucleotide sequence ID" value="NZ_FQUY01000044.1"/>
</dbReference>
<dbReference type="PROSITE" id="PS50930">
    <property type="entry name" value="HTH_LYTTR"/>
    <property type="match status" value="1"/>
</dbReference>
<organism evidence="6 7">
    <name type="scientific">Desulforamulus putei DSM 12395</name>
    <dbReference type="NCBI Taxonomy" id="1121429"/>
    <lineage>
        <taxon>Bacteria</taxon>
        <taxon>Bacillati</taxon>
        <taxon>Bacillota</taxon>
        <taxon>Clostridia</taxon>
        <taxon>Eubacteriales</taxon>
        <taxon>Peptococcaceae</taxon>
        <taxon>Desulforamulus</taxon>
    </lineage>
</organism>
<evidence type="ECO:0000256" key="2">
    <source>
        <dbReference type="ARBA" id="ARBA00024867"/>
    </source>
</evidence>
<feature type="modified residue" description="4-aspartylphosphate" evidence="3">
    <location>
        <position position="56"/>
    </location>
</feature>
<dbReference type="InterPro" id="IPR001789">
    <property type="entry name" value="Sig_transdc_resp-reg_receiver"/>
</dbReference>
<dbReference type="Gene3D" id="2.40.50.1020">
    <property type="entry name" value="LytTr DNA-binding domain"/>
    <property type="match status" value="1"/>
</dbReference>
<dbReference type="GO" id="GO:0003677">
    <property type="term" value="F:DNA binding"/>
    <property type="evidence" value="ECO:0007669"/>
    <property type="project" value="InterPro"/>
</dbReference>
<dbReference type="AlphaFoldDB" id="A0A1M5D6X6"/>
<protein>
    <recommendedName>
        <fullName evidence="1">Stage 0 sporulation protein A homolog</fullName>
    </recommendedName>
</protein>
<sequence length="252" mass="28896">MRICKTLIVDDEYAARQELRYLLSQFTDIEVVGEATNAREALALIRSIDYHLLFLDIMMPGMSGLELSTAIRSLPRNPQIIFISAYEDYAAEAFGVDAADYLLKPVEEESLRRALQKVRQRVGIKDVTAQVHVQAPAIDRIPAQTPVGKTVLVPIRDIVFLYTEQSRIYIQTHNKKFVTRLTLDELESRLKPLGFFRAHRCYIVNLKDIKEIVPFAKGTYNLVLNDVQRSAVPLSRHRAKVLRESLGLRRFR</sequence>
<reference evidence="7" key="1">
    <citation type="submission" date="2016-11" db="EMBL/GenBank/DDBJ databases">
        <authorList>
            <person name="Varghese N."/>
            <person name="Submissions S."/>
        </authorList>
    </citation>
    <scope>NUCLEOTIDE SEQUENCE [LARGE SCALE GENOMIC DNA]</scope>
    <source>
        <strain evidence="7">DSM 12395</strain>
    </source>
</reference>
<evidence type="ECO:0000259" key="4">
    <source>
        <dbReference type="PROSITE" id="PS50110"/>
    </source>
</evidence>
<dbReference type="Gene3D" id="3.40.50.2300">
    <property type="match status" value="1"/>
</dbReference>
<accession>A0A1M5D6X6</accession>
<evidence type="ECO:0000259" key="5">
    <source>
        <dbReference type="PROSITE" id="PS50930"/>
    </source>
</evidence>
<proteinExistence type="predicted"/>
<dbReference type="GO" id="GO:0000156">
    <property type="term" value="F:phosphorelay response regulator activity"/>
    <property type="evidence" value="ECO:0007669"/>
    <property type="project" value="InterPro"/>
</dbReference>
<dbReference type="Pfam" id="PF00072">
    <property type="entry name" value="Response_reg"/>
    <property type="match status" value="1"/>
</dbReference>
<dbReference type="OrthoDB" id="9809318at2"/>
<gene>
    <name evidence="6" type="ORF">SAMN02745133_03120</name>
</gene>
<evidence type="ECO:0000256" key="1">
    <source>
        <dbReference type="ARBA" id="ARBA00018672"/>
    </source>
</evidence>